<accession>A0A2Z7A4A9</accession>
<keyword evidence="2" id="KW-1185">Reference proteome</keyword>
<dbReference type="EMBL" id="KV019597">
    <property type="protein sequence ID" value="KZV15913.1"/>
    <property type="molecule type" value="Genomic_DNA"/>
</dbReference>
<protein>
    <submittedName>
        <fullName evidence="1">Nuclear export mediator factor Nemf</fullName>
    </submittedName>
</protein>
<sequence length="148" mass="16416">MNTLSTFIISTSTSDCRFGSRSLVELVGIMELLLRSRREFDLRQNKYGSSFEEDRAVVDEHCGEMITADGVGFLPDEATAAPYQVVEFSEENHEDYSENSAHLAQPACRQPFGSQALDPVFDSGTFHALDPDIQALDPSTFNFDLGLI</sequence>
<name>A0A2Z7A4A9_9LAMI</name>
<dbReference type="Proteomes" id="UP000250235">
    <property type="component" value="Unassembled WGS sequence"/>
</dbReference>
<evidence type="ECO:0000313" key="2">
    <source>
        <dbReference type="Proteomes" id="UP000250235"/>
    </source>
</evidence>
<organism evidence="1 2">
    <name type="scientific">Dorcoceras hygrometricum</name>
    <dbReference type="NCBI Taxonomy" id="472368"/>
    <lineage>
        <taxon>Eukaryota</taxon>
        <taxon>Viridiplantae</taxon>
        <taxon>Streptophyta</taxon>
        <taxon>Embryophyta</taxon>
        <taxon>Tracheophyta</taxon>
        <taxon>Spermatophyta</taxon>
        <taxon>Magnoliopsida</taxon>
        <taxon>eudicotyledons</taxon>
        <taxon>Gunneridae</taxon>
        <taxon>Pentapetalae</taxon>
        <taxon>asterids</taxon>
        <taxon>lamiids</taxon>
        <taxon>Lamiales</taxon>
        <taxon>Gesneriaceae</taxon>
        <taxon>Didymocarpoideae</taxon>
        <taxon>Trichosporeae</taxon>
        <taxon>Loxocarpinae</taxon>
        <taxon>Dorcoceras</taxon>
    </lineage>
</organism>
<dbReference type="AlphaFoldDB" id="A0A2Z7A4A9"/>
<proteinExistence type="predicted"/>
<reference evidence="1 2" key="1">
    <citation type="journal article" date="2015" name="Proc. Natl. Acad. Sci. U.S.A.">
        <title>The resurrection genome of Boea hygrometrica: A blueprint for survival of dehydration.</title>
        <authorList>
            <person name="Xiao L."/>
            <person name="Yang G."/>
            <person name="Zhang L."/>
            <person name="Yang X."/>
            <person name="Zhao S."/>
            <person name="Ji Z."/>
            <person name="Zhou Q."/>
            <person name="Hu M."/>
            <person name="Wang Y."/>
            <person name="Chen M."/>
            <person name="Xu Y."/>
            <person name="Jin H."/>
            <person name="Xiao X."/>
            <person name="Hu G."/>
            <person name="Bao F."/>
            <person name="Hu Y."/>
            <person name="Wan P."/>
            <person name="Li L."/>
            <person name="Deng X."/>
            <person name="Kuang T."/>
            <person name="Xiang C."/>
            <person name="Zhu J.K."/>
            <person name="Oliver M.J."/>
            <person name="He Y."/>
        </authorList>
    </citation>
    <scope>NUCLEOTIDE SEQUENCE [LARGE SCALE GENOMIC DNA]</scope>
    <source>
        <strain evidence="2">cv. XS01</strain>
    </source>
</reference>
<evidence type="ECO:0000313" key="1">
    <source>
        <dbReference type="EMBL" id="KZV15913.1"/>
    </source>
</evidence>
<gene>
    <name evidence="1" type="ORF">F511_29085</name>
</gene>